<evidence type="ECO:0000256" key="6">
    <source>
        <dbReference type="ARBA" id="ARBA00023004"/>
    </source>
</evidence>
<gene>
    <name evidence="9" type="ORF">NCGR_LOCUS51052</name>
</gene>
<keyword evidence="7" id="KW-0503">Monooxygenase</keyword>
<evidence type="ECO:0000313" key="10">
    <source>
        <dbReference type="Proteomes" id="UP000604825"/>
    </source>
</evidence>
<feature type="signal peptide" evidence="8">
    <location>
        <begin position="1"/>
        <end position="24"/>
    </location>
</feature>
<proteinExistence type="inferred from homology"/>
<keyword evidence="6" id="KW-0408">Iron</keyword>
<reference evidence="9" key="1">
    <citation type="submission" date="2020-10" db="EMBL/GenBank/DDBJ databases">
        <authorList>
            <person name="Han B."/>
            <person name="Lu T."/>
            <person name="Zhao Q."/>
            <person name="Huang X."/>
            <person name="Zhao Y."/>
        </authorList>
    </citation>
    <scope>NUCLEOTIDE SEQUENCE</scope>
</reference>
<dbReference type="Gene3D" id="1.10.630.10">
    <property type="entry name" value="Cytochrome P450"/>
    <property type="match status" value="1"/>
</dbReference>
<dbReference type="GO" id="GO:0004497">
    <property type="term" value="F:monooxygenase activity"/>
    <property type="evidence" value="ECO:0007669"/>
    <property type="project" value="UniProtKB-KW"/>
</dbReference>
<dbReference type="InterPro" id="IPR001128">
    <property type="entry name" value="Cyt_P450"/>
</dbReference>
<dbReference type="Pfam" id="PF00067">
    <property type="entry name" value="p450"/>
    <property type="match status" value="2"/>
</dbReference>
<evidence type="ECO:0000256" key="1">
    <source>
        <dbReference type="ARBA" id="ARBA00001971"/>
    </source>
</evidence>
<comment type="similarity">
    <text evidence="2">Belongs to the cytochrome P450 family.</text>
</comment>
<keyword evidence="8" id="KW-0732">Signal</keyword>
<accession>A0A811RCN4</accession>
<organism evidence="9 10">
    <name type="scientific">Miscanthus lutarioriparius</name>
    <dbReference type="NCBI Taxonomy" id="422564"/>
    <lineage>
        <taxon>Eukaryota</taxon>
        <taxon>Viridiplantae</taxon>
        <taxon>Streptophyta</taxon>
        <taxon>Embryophyta</taxon>
        <taxon>Tracheophyta</taxon>
        <taxon>Spermatophyta</taxon>
        <taxon>Magnoliopsida</taxon>
        <taxon>Liliopsida</taxon>
        <taxon>Poales</taxon>
        <taxon>Poaceae</taxon>
        <taxon>PACMAD clade</taxon>
        <taxon>Panicoideae</taxon>
        <taxon>Andropogonodae</taxon>
        <taxon>Andropogoneae</taxon>
        <taxon>Saccharinae</taxon>
        <taxon>Miscanthus</taxon>
    </lineage>
</organism>
<evidence type="ECO:0000256" key="5">
    <source>
        <dbReference type="ARBA" id="ARBA00023002"/>
    </source>
</evidence>
<comment type="caution">
    <text evidence="9">The sequence shown here is derived from an EMBL/GenBank/DDBJ whole genome shotgun (WGS) entry which is preliminary data.</text>
</comment>
<sequence length="291" mass="33208">MDHGVHYCLLALLPLVYFLLKSLCKKAPLGSGSRHGLELPPGPWQLPVVGSIHHLCGSLVHRPLRDLSLRHGPLMFVRFGEVPVIVASTPDAAKEVMKTHDAIFSTRPLSFAMKTVTKDRLGIVRAPYGEHWRQLRKICTMGLPARRRRSGWRFKVKDRETLLRYLDECVRLAGGFRPRDLFPSSWLARALSRRAVREVQAYYHSLFSFMDGVLGEHLERQSSREEEDEKRDGHQKDLIDVLLRIQKEGNLQFPLTTRIIEAVIFDLIGGAIETATTTLQWAMTELMRNPV</sequence>
<feature type="chain" id="PRO_5032426314" evidence="8">
    <location>
        <begin position="25"/>
        <end position="291"/>
    </location>
</feature>
<dbReference type="SUPFAM" id="SSF48264">
    <property type="entry name" value="Cytochrome P450"/>
    <property type="match status" value="1"/>
</dbReference>
<dbReference type="GO" id="GO:0005506">
    <property type="term" value="F:iron ion binding"/>
    <property type="evidence" value="ECO:0007669"/>
    <property type="project" value="InterPro"/>
</dbReference>
<evidence type="ECO:0000256" key="7">
    <source>
        <dbReference type="ARBA" id="ARBA00023033"/>
    </source>
</evidence>
<dbReference type="GO" id="GO:0020037">
    <property type="term" value="F:heme binding"/>
    <property type="evidence" value="ECO:0007669"/>
    <property type="project" value="InterPro"/>
</dbReference>
<keyword evidence="3" id="KW-0349">Heme</keyword>
<dbReference type="OrthoDB" id="693165at2759"/>
<comment type="cofactor">
    <cofactor evidence="1">
        <name>heme</name>
        <dbReference type="ChEBI" id="CHEBI:30413"/>
    </cofactor>
</comment>
<keyword evidence="10" id="KW-1185">Reference proteome</keyword>
<evidence type="ECO:0000256" key="8">
    <source>
        <dbReference type="SAM" id="SignalP"/>
    </source>
</evidence>
<dbReference type="AlphaFoldDB" id="A0A811RCN4"/>
<protein>
    <submittedName>
        <fullName evidence="9">Uncharacterized protein</fullName>
    </submittedName>
</protein>
<dbReference type="GO" id="GO:0016705">
    <property type="term" value="F:oxidoreductase activity, acting on paired donors, with incorporation or reduction of molecular oxygen"/>
    <property type="evidence" value="ECO:0007669"/>
    <property type="project" value="InterPro"/>
</dbReference>
<evidence type="ECO:0000256" key="3">
    <source>
        <dbReference type="ARBA" id="ARBA00022617"/>
    </source>
</evidence>
<evidence type="ECO:0000313" key="9">
    <source>
        <dbReference type="EMBL" id="CAD6267747.1"/>
    </source>
</evidence>
<name>A0A811RCN4_9POAL</name>
<evidence type="ECO:0000256" key="4">
    <source>
        <dbReference type="ARBA" id="ARBA00022723"/>
    </source>
</evidence>
<evidence type="ECO:0000256" key="2">
    <source>
        <dbReference type="ARBA" id="ARBA00010617"/>
    </source>
</evidence>
<dbReference type="PANTHER" id="PTHR47955">
    <property type="entry name" value="CYTOCHROME P450 FAMILY 71 PROTEIN"/>
    <property type="match status" value="1"/>
</dbReference>
<dbReference type="Proteomes" id="UP000604825">
    <property type="component" value="Unassembled WGS sequence"/>
</dbReference>
<dbReference type="InterPro" id="IPR036396">
    <property type="entry name" value="Cyt_P450_sf"/>
</dbReference>
<keyword evidence="4" id="KW-0479">Metal-binding</keyword>
<dbReference type="PANTHER" id="PTHR47955:SF19">
    <property type="entry name" value="CYTOCHROME P450 71A9-LIKE ISOFORM X1"/>
    <property type="match status" value="1"/>
</dbReference>
<dbReference type="EMBL" id="CAJGYO010000014">
    <property type="protein sequence ID" value="CAD6267747.1"/>
    <property type="molecule type" value="Genomic_DNA"/>
</dbReference>
<keyword evidence="5" id="KW-0560">Oxidoreductase</keyword>